<dbReference type="Proteomes" id="UP000321393">
    <property type="component" value="Unassembled WGS sequence"/>
</dbReference>
<organism evidence="3 4">
    <name type="scientific">Cucumis melo var. makuwa</name>
    <name type="common">Oriental melon</name>
    <dbReference type="NCBI Taxonomy" id="1194695"/>
    <lineage>
        <taxon>Eukaryota</taxon>
        <taxon>Viridiplantae</taxon>
        <taxon>Streptophyta</taxon>
        <taxon>Embryophyta</taxon>
        <taxon>Tracheophyta</taxon>
        <taxon>Spermatophyta</taxon>
        <taxon>Magnoliopsida</taxon>
        <taxon>eudicotyledons</taxon>
        <taxon>Gunneridae</taxon>
        <taxon>Pentapetalae</taxon>
        <taxon>rosids</taxon>
        <taxon>fabids</taxon>
        <taxon>Cucurbitales</taxon>
        <taxon>Cucurbitaceae</taxon>
        <taxon>Benincaseae</taxon>
        <taxon>Cucumis</taxon>
    </lineage>
</organism>
<feature type="domain" description="Transposase-associated" evidence="2">
    <location>
        <begin position="3"/>
        <end position="76"/>
    </location>
</feature>
<evidence type="ECO:0000313" key="4">
    <source>
        <dbReference type="Proteomes" id="UP000321393"/>
    </source>
</evidence>
<sequence length="122" mass="14216">MDKGWMKLRNKFSLEYREGVTQFLEVAKFLVDAYRRIRCPCKRCMNSNWNSLEGVERRLLTIGTSPYYTEWVYHGESASFKGTENFEEGTSSNPFDEGTSSRQLDEEDSMFGMLNDLQALIE</sequence>
<reference evidence="3 4" key="1">
    <citation type="submission" date="2019-08" db="EMBL/GenBank/DDBJ databases">
        <title>Draft genome sequences of two oriental melons (Cucumis melo L. var makuwa).</title>
        <authorList>
            <person name="Kwon S.-Y."/>
        </authorList>
    </citation>
    <scope>NUCLEOTIDE SEQUENCE [LARGE SCALE GENOMIC DNA]</scope>
    <source>
        <strain evidence="4">cv. SW 3</strain>
        <tissue evidence="3">Leaf</tissue>
    </source>
</reference>
<dbReference type="OrthoDB" id="1932595at2759"/>
<name>A0A5A7T400_CUCMM</name>
<evidence type="ECO:0000256" key="1">
    <source>
        <dbReference type="SAM" id="MobiDB-lite"/>
    </source>
</evidence>
<feature type="region of interest" description="Disordered" evidence="1">
    <location>
        <begin position="82"/>
        <end position="103"/>
    </location>
</feature>
<dbReference type="InterPro" id="IPR029480">
    <property type="entry name" value="Transpos_assoc"/>
</dbReference>
<dbReference type="Pfam" id="PF13963">
    <property type="entry name" value="Transpos_assoc"/>
    <property type="match status" value="1"/>
</dbReference>
<gene>
    <name evidence="3" type="ORF">E6C27_scaffold36G002950</name>
</gene>
<comment type="caution">
    <text evidence="3">The sequence shown here is derived from an EMBL/GenBank/DDBJ whole genome shotgun (WGS) entry which is preliminary data.</text>
</comment>
<feature type="compositionally biased region" description="Polar residues" evidence="1">
    <location>
        <begin position="88"/>
        <end position="102"/>
    </location>
</feature>
<accession>A0A5A7T400</accession>
<dbReference type="EMBL" id="SSTE01018788">
    <property type="protein sequence ID" value="KAA0038080.1"/>
    <property type="molecule type" value="Genomic_DNA"/>
</dbReference>
<evidence type="ECO:0000259" key="2">
    <source>
        <dbReference type="Pfam" id="PF13963"/>
    </source>
</evidence>
<dbReference type="AlphaFoldDB" id="A0A5A7T400"/>
<proteinExistence type="predicted"/>
<evidence type="ECO:0000313" key="3">
    <source>
        <dbReference type="EMBL" id="KAA0038080.1"/>
    </source>
</evidence>
<protein>
    <recommendedName>
        <fullName evidence="2">Transposase-associated domain-containing protein</fullName>
    </recommendedName>
</protein>